<organism evidence="1 2">
    <name type="scientific">Desulfoluna butyratoxydans</name>
    <dbReference type="NCBI Taxonomy" id="231438"/>
    <lineage>
        <taxon>Bacteria</taxon>
        <taxon>Pseudomonadati</taxon>
        <taxon>Thermodesulfobacteriota</taxon>
        <taxon>Desulfobacteria</taxon>
        <taxon>Desulfobacterales</taxon>
        <taxon>Desulfolunaceae</taxon>
        <taxon>Desulfoluna</taxon>
    </lineage>
</organism>
<evidence type="ECO:0000313" key="2">
    <source>
        <dbReference type="Proteomes" id="UP000507962"/>
    </source>
</evidence>
<proteinExistence type="predicted"/>
<dbReference type="AlphaFoldDB" id="A0A4U8YPX4"/>
<sequence>MKKTIPVLMIAVALALCTGCTTMISRVVEKSALSSMKEKPIHEAFYVSPATRCGDTVYRWYHHDELDRDFGSWIEVLEINGEEIHLASYPEGDIFLHRVHYWVKNHKVVRAELHYKNEVFPLKVEPARPNGMFTAFEALDLAVPQELTLGDTTYRVHRIETLSVHAVTSAMGTTHGTDYKSIRYISNDVSIGAVKEETFFSTQVLRDNWEYVKLGLKALDPMRSSADTLMGLVRTFREKEKTNFQIEFFQEKREKNAPVASAG</sequence>
<evidence type="ECO:0000313" key="1">
    <source>
        <dbReference type="EMBL" id="VFQ43293.1"/>
    </source>
</evidence>
<protein>
    <submittedName>
        <fullName evidence="1">Uncharacterized protein</fullName>
    </submittedName>
</protein>
<dbReference type="RefSeq" id="WP_180137463.1">
    <property type="nucleotide sequence ID" value="NZ_CAADHO010000001.1"/>
</dbReference>
<gene>
    <name evidence="1" type="ORF">MSL71_9210</name>
</gene>
<name>A0A4U8YPX4_9BACT</name>
<dbReference type="EMBL" id="CAADHO010000001">
    <property type="protein sequence ID" value="VFQ43293.1"/>
    <property type="molecule type" value="Genomic_DNA"/>
</dbReference>
<reference evidence="1 2" key="1">
    <citation type="submission" date="2019-03" db="EMBL/GenBank/DDBJ databases">
        <authorList>
            <person name="Nijsse B."/>
        </authorList>
    </citation>
    <scope>NUCLEOTIDE SEQUENCE [LARGE SCALE GENOMIC DNA]</scope>
    <source>
        <strain evidence="1">Desulfoluna butyratoxydans MSL71</strain>
    </source>
</reference>
<accession>A0A4U8YPX4</accession>
<dbReference type="Proteomes" id="UP000507962">
    <property type="component" value="Unassembled WGS sequence"/>
</dbReference>
<keyword evidence="2" id="KW-1185">Reference proteome</keyword>